<dbReference type="RefSeq" id="WP_198767556.1">
    <property type="nucleotide sequence ID" value="NZ_JAEACF010000001.1"/>
</dbReference>
<accession>A0ABV2LHR2</accession>
<name>A0ABV2LHR2_9BACL</name>
<gene>
    <name evidence="1" type="ORF">ABID52_001687</name>
</gene>
<keyword evidence="2" id="KW-1185">Reference proteome</keyword>
<comment type="caution">
    <text evidence="1">The sequence shown here is derived from an EMBL/GenBank/DDBJ whole genome shotgun (WGS) entry which is preliminary data.</text>
</comment>
<sequence>MNTLEGLKTFRFDNEEMNSEYTEFASALELLTEGKESLALKNLKHLYKHTQDPSLLSSRAHLLFALYFARSDWNQLELLDLLEEHSIEKSNRIIAKTLS</sequence>
<protein>
    <submittedName>
        <fullName evidence="1">Uncharacterized protein</fullName>
    </submittedName>
</protein>
<proteinExistence type="predicted"/>
<dbReference type="Proteomes" id="UP001549097">
    <property type="component" value="Unassembled WGS sequence"/>
</dbReference>
<evidence type="ECO:0000313" key="1">
    <source>
        <dbReference type="EMBL" id="MET3728106.1"/>
    </source>
</evidence>
<reference evidence="1 2" key="1">
    <citation type="submission" date="2024-06" db="EMBL/GenBank/DDBJ databases">
        <title>Genomic Encyclopedia of Type Strains, Phase IV (KMG-IV): sequencing the most valuable type-strain genomes for metagenomic binning, comparative biology and taxonomic classification.</title>
        <authorList>
            <person name="Goeker M."/>
        </authorList>
    </citation>
    <scope>NUCLEOTIDE SEQUENCE [LARGE SCALE GENOMIC DNA]</scope>
    <source>
        <strain evidence="1 2">DSM 100124</strain>
    </source>
</reference>
<organism evidence="1 2">
    <name type="scientific">Fictibacillus halophilus</name>
    <dbReference type="NCBI Taxonomy" id="1610490"/>
    <lineage>
        <taxon>Bacteria</taxon>
        <taxon>Bacillati</taxon>
        <taxon>Bacillota</taxon>
        <taxon>Bacilli</taxon>
        <taxon>Bacillales</taxon>
        <taxon>Fictibacillaceae</taxon>
        <taxon>Fictibacillus</taxon>
    </lineage>
</organism>
<dbReference type="EMBL" id="JBEPMP010000001">
    <property type="protein sequence ID" value="MET3728106.1"/>
    <property type="molecule type" value="Genomic_DNA"/>
</dbReference>
<evidence type="ECO:0000313" key="2">
    <source>
        <dbReference type="Proteomes" id="UP001549097"/>
    </source>
</evidence>